<dbReference type="CDD" id="cd06261">
    <property type="entry name" value="TM_PBP2"/>
    <property type="match status" value="1"/>
</dbReference>
<name>A0ABR7H7S8_9FIRM</name>
<comment type="caution">
    <text evidence="9">The sequence shown here is derived from an EMBL/GenBank/DDBJ whole genome shotgun (WGS) entry which is preliminary data.</text>
</comment>
<feature type="transmembrane region" description="Helical" evidence="7">
    <location>
        <begin position="168"/>
        <end position="187"/>
    </location>
</feature>
<dbReference type="Pfam" id="PF00528">
    <property type="entry name" value="BPD_transp_1"/>
    <property type="match status" value="1"/>
</dbReference>
<keyword evidence="6 7" id="KW-0472">Membrane</keyword>
<evidence type="ECO:0000313" key="10">
    <source>
        <dbReference type="Proteomes" id="UP000634672"/>
    </source>
</evidence>
<dbReference type="PROSITE" id="PS50928">
    <property type="entry name" value="ABC_TM1"/>
    <property type="match status" value="1"/>
</dbReference>
<evidence type="ECO:0000256" key="3">
    <source>
        <dbReference type="ARBA" id="ARBA00022475"/>
    </source>
</evidence>
<dbReference type="InterPro" id="IPR051393">
    <property type="entry name" value="ABC_transporter_permease"/>
</dbReference>
<dbReference type="PANTHER" id="PTHR30193">
    <property type="entry name" value="ABC TRANSPORTER PERMEASE PROTEIN"/>
    <property type="match status" value="1"/>
</dbReference>
<dbReference type="PANTHER" id="PTHR30193:SF1">
    <property type="entry name" value="ABC TRANSPORTER PERMEASE PROTEIN YESP-RELATED"/>
    <property type="match status" value="1"/>
</dbReference>
<accession>A0ABR7H7S8</accession>
<dbReference type="RefSeq" id="WP_187022285.1">
    <property type="nucleotide sequence ID" value="NZ_JACOPB010000006.1"/>
</dbReference>
<dbReference type="Gene3D" id="1.10.3720.10">
    <property type="entry name" value="MetI-like"/>
    <property type="match status" value="1"/>
</dbReference>
<feature type="transmembrane region" description="Helical" evidence="7">
    <location>
        <begin position="268"/>
        <end position="290"/>
    </location>
</feature>
<keyword evidence="10" id="KW-1185">Reference proteome</keyword>
<proteinExistence type="inferred from homology"/>
<feature type="domain" description="ABC transmembrane type-1" evidence="8">
    <location>
        <begin position="78"/>
        <end position="289"/>
    </location>
</feature>
<dbReference type="Gene3D" id="1.20.58.370">
    <property type="entry name" value="MalF N-terminal region-like"/>
    <property type="match status" value="1"/>
</dbReference>
<protein>
    <submittedName>
        <fullName evidence="9">Sugar ABC transporter permease</fullName>
    </submittedName>
</protein>
<evidence type="ECO:0000256" key="7">
    <source>
        <dbReference type="RuleBase" id="RU363032"/>
    </source>
</evidence>
<keyword evidence="3" id="KW-1003">Cell membrane</keyword>
<evidence type="ECO:0000256" key="4">
    <source>
        <dbReference type="ARBA" id="ARBA00022692"/>
    </source>
</evidence>
<organism evidence="9 10">
    <name type="scientific">Hungatella hominis</name>
    <dbReference type="NCBI Taxonomy" id="2763050"/>
    <lineage>
        <taxon>Bacteria</taxon>
        <taxon>Bacillati</taxon>
        <taxon>Bacillota</taxon>
        <taxon>Clostridia</taxon>
        <taxon>Lachnospirales</taxon>
        <taxon>Lachnospiraceae</taxon>
        <taxon>Hungatella</taxon>
    </lineage>
</organism>
<evidence type="ECO:0000256" key="5">
    <source>
        <dbReference type="ARBA" id="ARBA00022989"/>
    </source>
</evidence>
<keyword evidence="2 7" id="KW-0813">Transport</keyword>
<sequence>MAANQTAIKTKRYKKRDYQAFLYLMPWILGMLILQIYPFLCSFYYSFTNYQVSSSPIWSGLDNYSYLFTRDTEFWNSVKVTVVYTLYTVPGKLVMALAVAVFLNRNIKGINLIRTLYYIPSLFGGSVAVSVLWKALFIDNGVINALLTGLSLPAIQFWGDPRYALKTICALEIWQFGSSMVMFLAALKQVPTSLYEAASIDGAGKLQSFFRITLPQITPIIFFNLIMQTIQALQNFTSAFVITKGGPVKSTYVLGMKLYKEGFSYFKMGYASAISWAIFVMIVAVTMLLFRSSSVWVHYDDEGSF</sequence>
<comment type="similarity">
    <text evidence="7">Belongs to the binding-protein-dependent transport system permease family.</text>
</comment>
<evidence type="ECO:0000313" key="9">
    <source>
        <dbReference type="EMBL" id="MBC5709212.1"/>
    </source>
</evidence>
<dbReference type="SUPFAM" id="SSF161098">
    <property type="entry name" value="MetI-like"/>
    <property type="match status" value="1"/>
</dbReference>
<dbReference type="InterPro" id="IPR035906">
    <property type="entry name" value="MetI-like_sf"/>
</dbReference>
<comment type="subcellular location">
    <subcellularLocation>
        <location evidence="1 7">Cell membrane</location>
        <topology evidence="1 7">Multi-pass membrane protein</topology>
    </subcellularLocation>
</comment>
<dbReference type="InterPro" id="IPR035277">
    <property type="entry name" value="MalF_N"/>
</dbReference>
<evidence type="ECO:0000256" key="1">
    <source>
        <dbReference type="ARBA" id="ARBA00004651"/>
    </source>
</evidence>
<feature type="transmembrane region" description="Helical" evidence="7">
    <location>
        <begin position="115"/>
        <end position="136"/>
    </location>
</feature>
<evidence type="ECO:0000256" key="2">
    <source>
        <dbReference type="ARBA" id="ARBA00022448"/>
    </source>
</evidence>
<evidence type="ECO:0000256" key="6">
    <source>
        <dbReference type="ARBA" id="ARBA00023136"/>
    </source>
</evidence>
<feature type="transmembrane region" description="Helical" evidence="7">
    <location>
        <begin position="84"/>
        <end position="103"/>
    </location>
</feature>
<dbReference type="Proteomes" id="UP000634672">
    <property type="component" value="Unassembled WGS sequence"/>
</dbReference>
<reference evidence="9 10" key="1">
    <citation type="submission" date="2020-08" db="EMBL/GenBank/DDBJ databases">
        <title>Genome public.</title>
        <authorList>
            <person name="Liu C."/>
            <person name="Sun Q."/>
        </authorList>
    </citation>
    <scope>NUCLEOTIDE SEQUENCE [LARGE SCALE GENOMIC DNA]</scope>
    <source>
        <strain evidence="9 10">NSJ-66</strain>
    </source>
</reference>
<gene>
    <name evidence="9" type="ORF">H8S75_14740</name>
</gene>
<keyword evidence="4 7" id="KW-0812">Transmembrane</keyword>
<dbReference type="SUPFAM" id="SSF160964">
    <property type="entry name" value="MalF N-terminal region-like"/>
    <property type="match status" value="1"/>
</dbReference>
<feature type="transmembrane region" description="Helical" evidence="7">
    <location>
        <begin position="21"/>
        <end position="45"/>
    </location>
</feature>
<keyword evidence="5 7" id="KW-1133">Transmembrane helix</keyword>
<dbReference type="EMBL" id="JACOPB010000006">
    <property type="protein sequence ID" value="MBC5709212.1"/>
    <property type="molecule type" value="Genomic_DNA"/>
</dbReference>
<evidence type="ECO:0000259" key="8">
    <source>
        <dbReference type="PROSITE" id="PS50928"/>
    </source>
</evidence>
<dbReference type="InterPro" id="IPR000515">
    <property type="entry name" value="MetI-like"/>
</dbReference>